<keyword evidence="1" id="KW-1133">Transmembrane helix</keyword>
<protein>
    <submittedName>
        <fullName evidence="2">Uncharacterized protein</fullName>
    </submittedName>
</protein>
<comment type="caution">
    <text evidence="2">The sequence shown here is derived from an EMBL/GenBank/DDBJ whole genome shotgun (WGS) entry which is preliminary data.</text>
</comment>
<gene>
    <name evidence="2" type="ORF">GCM10023260_12860</name>
</gene>
<keyword evidence="1" id="KW-0812">Transmembrane</keyword>
<organism evidence="2 3">
    <name type="scientific">Bartonella acomydis</name>
    <dbReference type="NCBI Taxonomy" id="686234"/>
    <lineage>
        <taxon>Bacteria</taxon>
        <taxon>Pseudomonadati</taxon>
        <taxon>Pseudomonadota</taxon>
        <taxon>Alphaproteobacteria</taxon>
        <taxon>Hyphomicrobiales</taxon>
        <taxon>Bartonellaceae</taxon>
        <taxon>Bartonella</taxon>
    </lineage>
</organism>
<evidence type="ECO:0000256" key="1">
    <source>
        <dbReference type="SAM" id="Phobius"/>
    </source>
</evidence>
<dbReference type="Proteomes" id="UP001501525">
    <property type="component" value="Unassembled WGS sequence"/>
</dbReference>
<keyword evidence="3" id="KW-1185">Reference proteome</keyword>
<evidence type="ECO:0000313" key="3">
    <source>
        <dbReference type="Proteomes" id="UP001501525"/>
    </source>
</evidence>
<name>A0ABP9MRS7_9HYPH</name>
<dbReference type="EMBL" id="BAABIY010000040">
    <property type="protein sequence ID" value="GAA5100714.1"/>
    <property type="molecule type" value="Genomic_DNA"/>
</dbReference>
<sequence>MPGELINKVRAVMREKRENKGEMAHLIKESRAFSLEQAFLSKKDQIVICLLALLITLGRQVLYIPIWAEWKLTVEQDTTLFSVFVLLEVIAVCVIAFIPVLLVLSFFFMWQLKKNIAKLQEAMQKRGISPYHQKVSDKKEERESANNHLIEFLRIAFILVVLWAAFFTVLIVALYYSVFKQAKMFFQLQKELKSL</sequence>
<reference evidence="3" key="1">
    <citation type="journal article" date="2019" name="Int. J. Syst. Evol. Microbiol.">
        <title>The Global Catalogue of Microorganisms (GCM) 10K type strain sequencing project: providing services to taxonomists for standard genome sequencing and annotation.</title>
        <authorList>
            <consortium name="The Broad Institute Genomics Platform"/>
            <consortium name="The Broad Institute Genome Sequencing Center for Infectious Disease"/>
            <person name="Wu L."/>
            <person name="Ma J."/>
        </authorList>
    </citation>
    <scope>NUCLEOTIDE SEQUENCE [LARGE SCALE GENOMIC DNA]</scope>
    <source>
        <strain evidence="3">JCM 17706</strain>
    </source>
</reference>
<evidence type="ECO:0000313" key="2">
    <source>
        <dbReference type="EMBL" id="GAA5100714.1"/>
    </source>
</evidence>
<accession>A0ABP9MRS7</accession>
<feature type="transmembrane region" description="Helical" evidence="1">
    <location>
        <begin position="152"/>
        <end position="176"/>
    </location>
</feature>
<feature type="transmembrane region" description="Helical" evidence="1">
    <location>
        <begin position="46"/>
        <end position="68"/>
    </location>
</feature>
<keyword evidence="1" id="KW-0472">Membrane</keyword>
<feature type="transmembrane region" description="Helical" evidence="1">
    <location>
        <begin position="80"/>
        <end position="110"/>
    </location>
</feature>
<proteinExistence type="predicted"/>